<evidence type="ECO:0000256" key="1">
    <source>
        <dbReference type="ARBA" id="ARBA00004651"/>
    </source>
</evidence>
<feature type="transmembrane region" description="Helical" evidence="8">
    <location>
        <begin position="194"/>
        <end position="215"/>
    </location>
</feature>
<dbReference type="Pfam" id="PF02535">
    <property type="entry name" value="Zip"/>
    <property type="match status" value="1"/>
</dbReference>
<feature type="transmembrane region" description="Helical" evidence="8">
    <location>
        <begin position="6"/>
        <end position="29"/>
    </location>
</feature>
<dbReference type="RefSeq" id="WP_058490940.1">
    <property type="nucleotide sequence ID" value="NZ_LOCK01000014.1"/>
</dbReference>
<organism evidence="9 10">
    <name type="scientific">Desulfitobacterium hafniense</name>
    <name type="common">Desulfitobacterium frappieri</name>
    <dbReference type="NCBI Taxonomy" id="49338"/>
    <lineage>
        <taxon>Bacteria</taxon>
        <taxon>Bacillati</taxon>
        <taxon>Bacillota</taxon>
        <taxon>Clostridia</taxon>
        <taxon>Eubacteriales</taxon>
        <taxon>Desulfitobacteriaceae</taxon>
        <taxon>Desulfitobacterium</taxon>
    </lineage>
</organism>
<dbReference type="Proteomes" id="UP000054623">
    <property type="component" value="Unassembled WGS sequence"/>
</dbReference>
<name>A0A0W1JKW2_DESHA</name>
<feature type="transmembrane region" description="Helical" evidence="8">
    <location>
        <begin position="227"/>
        <end position="246"/>
    </location>
</feature>
<dbReference type="PANTHER" id="PTHR11040">
    <property type="entry name" value="ZINC/IRON TRANSPORTER"/>
    <property type="match status" value="1"/>
</dbReference>
<sequence>MEGQLFPTLVGLAVGGAGIGLGGIVAFGFGKYFEKISGLILACAAGLIFALLAFELVPESISTGGLIATVIGVILGVLLIIRLEQFFHKVVIITDTPRQSMFIRSGILLAIGVAIHNFPVGFAMGSGLVNNGKFGLDLAMTMLFHNFPEGFAITLPLALSGLSPVSVPIISGIVALPAALGSFLGSSLGVINPMLLAIFFGIAIGTIFLVTWHEILGHAVKTTRRIYLYPSVVMGLLLGILFTRLIL</sequence>
<feature type="transmembrane region" description="Helical" evidence="8">
    <location>
        <begin position="60"/>
        <end position="81"/>
    </location>
</feature>
<reference evidence="9 10" key="1">
    <citation type="submission" date="2015-12" db="EMBL/GenBank/DDBJ databases">
        <title>Draft Genome Sequence of Desulfitobacterium hafniense Strain DH, a Sulfate-reducing Bacterium Isolated from Paddy Soils.</title>
        <authorList>
            <person name="Bao P."/>
            <person name="Zhang X."/>
            <person name="Li G."/>
        </authorList>
    </citation>
    <scope>NUCLEOTIDE SEQUENCE [LARGE SCALE GENOMIC DNA]</scope>
    <source>
        <strain evidence="9 10">DH</strain>
    </source>
</reference>
<evidence type="ECO:0000313" key="10">
    <source>
        <dbReference type="Proteomes" id="UP000054623"/>
    </source>
</evidence>
<evidence type="ECO:0000256" key="2">
    <source>
        <dbReference type="ARBA" id="ARBA00006939"/>
    </source>
</evidence>
<dbReference type="PANTHER" id="PTHR11040:SF211">
    <property type="entry name" value="ZINC TRANSPORTER ZIP11"/>
    <property type="match status" value="1"/>
</dbReference>
<gene>
    <name evidence="9" type="ORF">AT727_19115</name>
</gene>
<evidence type="ECO:0000256" key="4">
    <source>
        <dbReference type="ARBA" id="ARBA00022692"/>
    </source>
</evidence>
<dbReference type="EMBL" id="LOCK01000014">
    <property type="protein sequence ID" value="KTE92465.1"/>
    <property type="molecule type" value="Genomic_DNA"/>
</dbReference>
<dbReference type="GO" id="GO:0005385">
    <property type="term" value="F:zinc ion transmembrane transporter activity"/>
    <property type="evidence" value="ECO:0007669"/>
    <property type="project" value="TreeGrafter"/>
</dbReference>
<evidence type="ECO:0000256" key="6">
    <source>
        <dbReference type="ARBA" id="ARBA00022989"/>
    </source>
</evidence>
<dbReference type="GO" id="GO:0005886">
    <property type="term" value="C:plasma membrane"/>
    <property type="evidence" value="ECO:0007669"/>
    <property type="project" value="UniProtKB-SubCell"/>
</dbReference>
<keyword evidence="6 8" id="KW-1133">Transmembrane helix</keyword>
<comment type="similarity">
    <text evidence="2">Belongs to the ZIP transporter (TC 2.A.5) family.</text>
</comment>
<keyword evidence="5" id="KW-0862">Zinc</keyword>
<keyword evidence="3" id="KW-1003">Cell membrane</keyword>
<accession>A0A0W1JKW2</accession>
<feature type="transmembrane region" description="Helical" evidence="8">
    <location>
        <begin position="102"/>
        <end position="122"/>
    </location>
</feature>
<keyword evidence="4 8" id="KW-0812">Transmembrane</keyword>
<feature type="transmembrane region" description="Helical" evidence="8">
    <location>
        <begin position="36"/>
        <end position="54"/>
    </location>
</feature>
<dbReference type="OrthoDB" id="9787346at2"/>
<keyword evidence="7 8" id="KW-0472">Membrane</keyword>
<evidence type="ECO:0000256" key="7">
    <source>
        <dbReference type="ARBA" id="ARBA00023136"/>
    </source>
</evidence>
<feature type="transmembrane region" description="Helical" evidence="8">
    <location>
        <begin position="169"/>
        <end position="188"/>
    </location>
</feature>
<evidence type="ECO:0000256" key="3">
    <source>
        <dbReference type="ARBA" id="ARBA00022475"/>
    </source>
</evidence>
<dbReference type="InterPro" id="IPR003689">
    <property type="entry name" value="ZIP"/>
</dbReference>
<comment type="caution">
    <text evidence="9">The sequence shown here is derived from an EMBL/GenBank/DDBJ whole genome shotgun (WGS) entry which is preliminary data.</text>
</comment>
<evidence type="ECO:0000313" key="9">
    <source>
        <dbReference type="EMBL" id="KTE92465.1"/>
    </source>
</evidence>
<protein>
    <submittedName>
        <fullName evidence="9">Divalent heavy-metal cations transporter</fullName>
    </submittedName>
</protein>
<proteinExistence type="inferred from homology"/>
<evidence type="ECO:0000256" key="5">
    <source>
        <dbReference type="ARBA" id="ARBA00022833"/>
    </source>
</evidence>
<evidence type="ECO:0000256" key="8">
    <source>
        <dbReference type="SAM" id="Phobius"/>
    </source>
</evidence>
<dbReference type="AlphaFoldDB" id="A0A0W1JKW2"/>
<comment type="subcellular location">
    <subcellularLocation>
        <location evidence="1">Cell membrane</location>
        <topology evidence="1">Multi-pass membrane protein</topology>
    </subcellularLocation>
</comment>